<comment type="caution">
    <text evidence="8">The sequence shown here is derived from an EMBL/GenBank/DDBJ whole genome shotgun (WGS) entry which is preliminary data.</text>
</comment>
<evidence type="ECO:0000313" key="8">
    <source>
        <dbReference type="EMBL" id="KAK4104871.1"/>
    </source>
</evidence>
<reference evidence="8" key="1">
    <citation type="journal article" date="2023" name="Mol. Phylogenet. Evol.">
        <title>Genome-scale phylogeny and comparative genomics of the fungal order Sordariales.</title>
        <authorList>
            <person name="Hensen N."/>
            <person name="Bonometti L."/>
            <person name="Westerberg I."/>
            <person name="Brannstrom I.O."/>
            <person name="Guillou S."/>
            <person name="Cros-Aarteil S."/>
            <person name="Calhoun S."/>
            <person name="Haridas S."/>
            <person name="Kuo A."/>
            <person name="Mondo S."/>
            <person name="Pangilinan J."/>
            <person name="Riley R."/>
            <person name="LaButti K."/>
            <person name="Andreopoulos B."/>
            <person name="Lipzen A."/>
            <person name="Chen C."/>
            <person name="Yan M."/>
            <person name="Daum C."/>
            <person name="Ng V."/>
            <person name="Clum A."/>
            <person name="Steindorff A."/>
            <person name="Ohm R.A."/>
            <person name="Martin F."/>
            <person name="Silar P."/>
            <person name="Natvig D.O."/>
            <person name="Lalanne C."/>
            <person name="Gautier V."/>
            <person name="Ament-Velasquez S.L."/>
            <person name="Kruys A."/>
            <person name="Hutchinson M.I."/>
            <person name="Powell A.J."/>
            <person name="Barry K."/>
            <person name="Miller A.N."/>
            <person name="Grigoriev I.V."/>
            <person name="Debuchy R."/>
            <person name="Gladieux P."/>
            <person name="Hiltunen Thoren M."/>
            <person name="Johannesson H."/>
        </authorList>
    </citation>
    <scope>NUCLEOTIDE SEQUENCE</scope>
    <source>
        <strain evidence="8">CBS 757.83</strain>
    </source>
</reference>
<dbReference type="SUPFAM" id="SSF55257">
    <property type="entry name" value="RBP11-like subunits of RNA polymerase"/>
    <property type="match status" value="1"/>
</dbReference>
<dbReference type="PROSITE" id="PS01154">
    <property type="entry name" value="RNA_POL_L_13KD"/>
    <property type="match status" value="1"/>
</dbReference>
<dbReference type="InterPro" id="IPR037685">
    <property type="entry name" value="RBP11"/>
</dbReference>
<dbReference type="GO" id="GO:0006366">
    <property type="term" value="P:transcription by RNA polymerase II"/>
    <property type="evidence" value="ECO:0007669"/>
    <property type="project" value="InterPro"/>
</dbReference>
<evidence type="ECO:0000256" key="1">
    <source>
        <dbReference type="ARBA" id="ARBA00004123"/>
    </source>
</evidence>
<evidence type="ECO:0000313" key="9">
    <source>
        <dbReference type="Proteomes" id="UP001305647"/>
    </source>
</evidence>
<dbReference type="Proteomes" id="UP001305647">
    <property type="component" value="Unassembled WGS sequence"/>
</dbReference>
<evidence type="ECO:0000256" key="5">
    <source>
        <dbReference type="ARBA" id="ARBA00025751"/>
    </source>
</evidence>
<keyword evidence="4" id="KW-0539">Nucleus</keyword>
<dbReference type="GO" id="GO:0005665">
    <property type="term" value="C:RNA polymerase II, core complex"/>
    <property type="evidence" value="ECO:0007669"/>
    <property type="project" value="InterPro"/>
</dbReference>
<feature type="region of interest" description="Disordered" evidence="6">
    <location>
        <begin position="154"/>
        <end position="173"/>
    </location>
</feature>
<dbReference type="InterPro" id="IPR009025">
    <property type="entry name" value="RBP11-like_dimer"/>
</dbReference>
<dbReference type="PANTHER" id="PTHR13946:SF16">
    <property type="entry name" value="DNA-DIRECTED RNA POLYMERASE II SUBUNIT RPB11"/>
    <property type="match status" value="1"/>
</dbReference>
<feature type="domain" description="DNA-directed RNA polymerase RBP11-like dimerisation" evidence="7">
    <location>
        <begin position="65"/>
        <end position="136"/>
    </location>
</feature>
<dbReference type="InterPro" id="IPR022905">
    <property type="entry name" value="Rpo11-like"/>
</dbReference>
<gene>
    <name evidence="8" type="ORF">N658DRAFT_418631</name>
</gene>
<evidence type="ECO:0000256" key="4">
    <source>
        <dbReference type="ARBA" id="ARBA00023242"/>
    </source>
</evidence>
<accession>A0AAN6Q8H5</accession>
<dbReference type="GO" id="GO:0003899">
    <property type="term" value="F:DNA-directed RNA polymerase activity"/>
    <property type="evidence" value="ECO:0007669"/>
    <property type="project" value="InterPro"/>
</dbReference>
<dbReference type="CDD" id="cd06926">
    <property type="entry name" value="RNAP_II_RPB11"/>
    <property type="match status" value="1"/>
</dbReference>
<dbReference type="EMBL" id="MU863626">
    <property type="protein sequence ID" value="KAK4104871.1"/>
    <property type="molecule type" value="Genomic_DNA"/>
</dbReference>
<dbReference type="PANTHER" id="PTHR13946">
    <property type="entry name" value="DNA-DIRECTED RNA POLYMERASE I,II,III"/>
    <property type="match status" value="1"/>
</dbReference>
<keyword evidence="2" id="KW-0240">DNA-directed RNA polymerase</keyword>
<evidence type="ECO:0000259" key="7">
    <source>
        <dbReference type="Pfam" id="PF13656"/>
    </source>
</evidence>
<dbReference type="GO" id="GO:0003677">
    <property type="term" value="F:DNA binding"/>
    <property type="evidence" value="ECO:0007669"/>
    <property type="project" value="InterPro"/>
</dbReference>
<evidence type="ECO:0000256" key="6">
    <source>
        <dbReference type="SAM" id="MobiDB-lite"/>
    </source>
</evidence>
<dbReference type="GO" id="GO:0046983">
    <property type="term" value="F:protein dimerization activity"/>
    <property type="evidence" value="ECO:0007669"/>
    <property type="project" value="InterPro"/>
</dbReference>
<protein>
    <submittedName>
        <fullName evidence="8">RBP11-like subunits of RNA polymerase</fullName>
    </submittedName>
</protein>
<keyword evidence="9" id="KW-1185">Reference proteome</keyword>
<comment type="subcellular location">
    <subcellularLocation>
        <location evidence="1">Nucleus</location>
    </subcellularLocation>
</comment>
<dbReference type="InterPro" id="IPR008193">
    <property type="entry name" value="RNA_pol_Rpb11_13-16kDa_CS"/>
</dbReference>
<keyword evidence="3" id="KW-0804">Transcription</keyword>
<sequence length="173" mass="18574">MRSTNARHDDNVQTGLDSSVAAIFWCLSKEESANPAILYRFELFVLQDGEKKISEKVVSGMSNCSDFLLLKEDHTLGNLLSVYLKMAPHVLMAGYKIGHPNVPEVLIRVQTDGSVTPREALVTVCKQLVAMYGQLGREFQKELALRQYADQGENAGGGGGGGGGGGPSGQNGF</sequence>
<comment type="similarity">
    <text evidence="5">Belongs to the archaeal Rpo11/eukaryotic RPB11/RPC19 RNA polymerase subunit family.</text>
</comment>
<evidence type="ECO:0000256" key="3">
    <source>
        <dbReference type="ARBA" id="ARBA00023163"/>
    </source>
</evidence>
<dbReference type="Gene3D" id="3.30.1360.10">
    <property type="entry name" value="RNA polymerase, RBP11-like subunit"/>
    <property type="match status" value="1"/>
</dbReference>
<dbReference type="InterPro" id="IPR036603">
    <property type="entry name" value="RBP11-like"/>
</dbReference>
<proteinExistence type="inferred from homology"/>
<reference evidence="8" key="2">
    <citation type="submission" date="2023-05" db="EMBL/GenBank/DDBJ databases">
        <authorList>
            <consortium name="Lawrence Berkeley National Laboratory"/>
            <person name="Steindorff A."/>
            <person name="Hensen N."/>
            <person name="Bonometti L."/>
            <person name="Westerberg I."/>
            <person name="Brannstrom I.O."/>
            <person name="Guillou S."/>
            <person name="Cros-Aarteil S."/>
            <person name="Calhoun S."/>
            <person name="Haridas S."/>
            <person name="Kuo A."/>
            <person name="Mondo S."/>
            <person name="Pangilinan J."/>
            <person name="Riley R."/>
            <person name="Labutti K."/>
            <person name="Andreopoulos B."/>
            <person name="Lipzen A."/>
            <person name="Chen C."/>
            <person name="Yanf M."/>
            <person name="Daum C."/>
            <person name="Ng V."/>
            <person name="Clum A."/>
            <person name="Ohm R."/>
            <person name="Martin F."/>
            <person name="Silar P."/>
            <person name="Natvig D."/>
            <person name="Lalanne C."/>
            <person name="Gautier V."/>
            <person name="Ament-Velasquez S.L."/>
            <person name="Kruys A."/>
            <person name="Hutchinson M.I."/>
            <person name="Powell A.J."/>
            <person name="Barry K."/>
            <person name="Miller A.N."/>
            <person name="Grigoriev I.V."/>
            <person name="Debuchy R."/>
            <person name="Gladieux P."/>
            <person name="Thoren M.H."/>
            <person name="Johannesson H."/>
        </authorList>
    </citation>
    <scope>NUCLEOTIDE SEQUENCE</scope>
    <source>
        <strain evidence="8">CBS 757.83</strain>
    </source>
</reference>
<organism evidence="8 9">
    <name type="scientific">Parathielavia hyrcaniae</name>
    <dbReference type="NCBI Taxonomy" id="113614"/>
    <lineage>
        <taxon>Eukaryota</taxon>
        <taxon>Fungi</taxon>
        <taxon>Dikarya</taxon>
        <taxon>Ascomycota</taxon>
        <taxon>Pezizomycotina</taxon>
        <taxon>Sordariomycetes</taxon>
        <taxon>Sordariomycetidae</taxon>
        <taxon>Sordariales</taxon>
        <taxon>Chaetomiaceae</taxon>
        <taxon>Parathielavia</taxon>
    </lineage>
</organism>
<name>A0AAN6Q8H5_9PEZI</name>
<evidence type="ECO:0000256" key="2">
    <source>
        <dbReference type="ARBA" id="ARBA00022478"/>
    </source>
</evidence>
<dbReference type="AlphaFoldDB" id="A0AAN6Q8H5"/>
<dbReference type="HAMAP" id="MF_00261">
    <property type="entry name" value="RNApol_arch_Rpo11"/>
    <property type="match status" value="1"/>
</dbReference>
<dbReference type="Pfam" id="PF13656">
    <property type="entry name" value="RNA_pol_L_2"/>
    <property type="match status" value="1"/>
</dbReference>